<dbReference type="PANTHER" id="PTHR12783:SF5">
    <property type="entry name" value="RALA-BINDING PROTEIN 1"/>
    <property type="match status" value="1"/>
</dbReference>
<dbReference type="InterPro" id="IPR000198">
    <property type="entry name" value="RhoGAP_dom"/>
</dbReference>
<sequence length="1187" mass="125537">MGQGQSRTGSSTQPPYPTTAASSPALPLPSSSNPIKRAWGRRKKSEDVTAAFAKALNFTEKGRGHDAETMGSVVSSALTTPAASVDDLQATSSVASLEPPSSLENPKFSGAPPIPPPKEELPSEGNSSVRLDASTRASSDPSPPLVISPGSSATLLYIQNQDEKKSQVPPADVVKDKPDNETKQDWRKSDATTMSYVTIRPNALSGTRSPRPVSLAESSHSGHTIVPANRRLSALITDAEFAMAEEDTDSEDDIVRVSTSGRRSPAASAKTRNRRSASLNIVSAHRSTLLDLTAVPTSHSETFPLARTMTETAHASPRPSQDYPTLNRVAASGVIGPSSPPGAAQSTSSNIRNRIAAWTAITSNERVPPPPPTSYPRRANAGANPSFRQTAISITGSLAPAALGLGKRAAEKVHRVWGGLSTSSSQSAYSSTSSLNGSISGQSTNGQVSLPGAWKSKRRTPNAPSGAWSVSSSVTNLSDADGFSGPSLGTRLRGPKLNKAGTPVVGGVVFGRDLWTCVQQTAIDSVQHQLEYGDFVDPVTKRPLEERMLPALIVRCAQHLHLWGLQEEGLFRLNGRPAHVAKLRAEFDSGADYNLVESDPGDLDPHAVASIFKAYLRELPQSLLTAGLIPLFEAALAADATTQESAAQAAGNTSPTSPGSSRGFPMLRKPPSLSTLAMPSFAGTRSMSDATIATLASLLAELPPVNRDLLYTVVELIQATSARSKETRMTLGNLLLVFCPSLNMSPPLLRVLCEAPRIWDGRPLSSRTHSVVESQDNRASYGQQDDAASVYSEYSDTPPRLSLGAGVRSSALYAPELGFGGSSPYRSSNNSSSGQDDAASYVSALDHPPSPSDDSSSNLPALTTSTDSLATPSTMSEASSFQPAIVPEDEDTSDKSPYPSPGAPIIANPIDLSLPNPRRPFISSPVPFPSTPSQPDNSSPTSPVSPRKSLTLLSFPQLGKTDKSEHSVIESSPTWSHRQRQKRPSLQLLFSKKSASPLSSPAISGPETIEPPAGMACVPIVQAQKDAPPSLDTRIPTSPISMFDAEDDDRKTPAEIKVTEFSRSLNSLPLPDATRERKESSVSSGSSLFSTPQQTPIADYFRGQSPSLLSVNGRGSEAASSRSASPNIRGSPLRTSDTPVIAVPVEADGDWSASVLKEAETSSRSSEESERSRTWRVKNPLNVFGSR</sequence>
<dbReference type="Gene3D" id="1.10.555.10">
    <property type="entry name" value="Rho GTPase activation protein"/>
    <property type="match status" value="1"/>
</dbReference>
<comment type="caution">
    <text evidence="3">The sequence shown here is derived from an EMBL/GenBank/DDBJ whole genome shotgun (WGS) entry which is preliminary data.</text>
</comment>
<evidence type="ECO:0000313" key="3">
    <source>
        <dbReference type="EMBL" id="GJE94907.1"/>
    </source>
</evidence>
<dbReference type="InterPro" id="IPR039767">
    <property type="entry name" value="RALBP1"/>
</dbReference>
<feature type="region of interest" description="Disordered" evidence="1">
    <location>
        <begin position="89"/>
        <end position="222"/>
    </location>
</feature>
<dbReference type="EMBL" id="BPQB01000044">
    <property type="protein sequence ID" value="GJE94907.1"/>
    <property type="molecule type" value="Genomic_DNA"/>
</dbReference>
<feature type="compositionally biased region" description="Low complexity" evidence="1">
    <location>
        <begin position="421"/>
        <end position="444"/>
    </location>
</feature>
<organism evidence="3 4">
    <name type="scientific">Phanerochaete sordida</name>
    <dbReference type="NCBI Taxonomy" id="48140"/>
    <lineage>
        <taxon>Eukaryota</taxon>
        <taxon>Fungi</taxon>
        <taxon>Dikarya</taxon>
        <taxon>Basidiomycota</taxon>
        <taxon>Agaricomycotina</taxon>
        <taxon>Agaricomycetes</taxon>
        <taxon>Polyporales</taxon>
        <taxon>Phanerochaetaceae</taxon>
        <taxon>Phanerochaete</taxon>
    </lineage>
</organism>
<dbReference type="SUPFAM" id="SSF48350">
    <property type="entry name" value="GTPase activation domain, GAP"/>
    <property type="match status" value="1"/>
</dbReference>
<dbReference type="CDD" id="cd00159">
    <property type="entry name" value="RhoGAP"/>
    <property type="match status" value="1"/>
</dbReference>
<feature type="region of interest" description="Disordered" evidence="1">
    <location>
        <begin position="764"/>
        <end position="799"/>
    </location>
</feature>
<dbReference type="InterPro" id="IPR008936">
    <property type="entry name" value="Rho_GTPase_activation_prot"/>
</dbReference>
<name>A0A9P3GH70_9APHY</name>
<feature type="compositionally biased region" description="Basic and acidic residues" evidence="1">
    <location>
        <begin position="1048"/>
        <end position="1060"/>
    </location>
</feature>
<evidence type="ECO:0000259" key="2">
    <source>
        <dbReference type="PROSITE" id="PS50238"/>
    </source>
</evidence>
<accession>A0A9P3GH70</accession>
<feature type="region of interest" description="Disordered" evidence="1">
    <location>
        <begin position="824"/>
        <end position="1187"/>
    </location>
</feature>
<feature type="region of interest" description="Disordered" evidence="1">
    <location>
        <begin position="1"/>
        <end position="46"/>
    </location>
</feature>
<feature type="compositionally biased region" description="Polar residues" evidence="1">
    <location>
        <begin position="125"/>
        <end position="140"/>
    </location>
</feature>
<feature type="region of interest" description="Disordered" evidence="1">
    <location>
        <begin position="362"/>
        <end position="383"/>
    </location>
</feature>
<dbReference type="Proteomes" id="UP000703269">
    <property type="component" value="Unassembled WGS sequence"/>
</dbReference>
<dbReference type="GO" id="GO:0007264">
    <property type="term" value="P:small GTPase-mediated signal transduction"/>
    <property type="evidence" value="ECO:0007669"/>
    <property type="project" value="InterPro"/>
</dbReference>
<gene>
    <name evidence="3" type="ORF">PsYK624_110830</name>
</gene>
<feature type="compositionally biased region" description="Polar residues" evidence="1">
    <location>
        <begin position="858"/>
        <end position="882"/>
    </location>
</feature>
<dbReference type="AlphaFoldDB" id="A0A9P3GH70"/>
<feature type="compositionally biased region" description="Polar residues" evidence="1">
    <location>
        <begin position="765"/>
        <end position="783"/>
    </location>
</feature>
<dbReference type="Pfam" id="PF00620">
    <property type="entry name" value="RhoGAP"/>
    <property type="match status" value="2"/>
</dbReference>
<dbReference type="SMART" id="SM00324">
    <property type="entry name" value="RhoGAP"/>
    <property type="match status" value="1"/>
</dbReference>
<dbReference type="GO" id="GO:0005096">
    <property type="term" value="F:GTPase activator activity"/>
    <property type="evidence" value="ECO:0007669"/>
    <property type="project" value="InterPro"/>
</dbReference>
<feature type="compositionally biased region" description="Low complexity" evidence="1">
    <location>
        <begin position="1081"/>
        <end position="1090"/>
    </location>
</feature>
<feature type="region of interest" description="Disordered" evidence="1">
    <location>
        <begin position="421"/>
        <end position="471"/>
    </location>
</feature>
<feature type="compositionally biased region" description="Polar residues" evidence="1">
    <location>
        <begin position="933"/>
        <end position="944"/>
    </location>
</feature>
<feature type="compositionally biased region" description="Low complexity" evidence="1">
    <location>
        <begin position="1113"/>
        <end position="1125"/>
    </location>
</feature>
<dbReference type="GO" id="GO:0031267">
    <property type="term" value="F:small GTPase binding"/>
    <property type="evidence" value="ECO:0007669"/>
    <property type="project" value="InterPro"/>
</dbReference>
<reference evidence="3 4" key="1">
    <citation type="submission" date="2021-08" db="EMBL/GenBank/DDBJ databases">
        <title>Draft Genome Sequence of Phanerochaete sordida strain YK-624.</title>
        <authorList>
            <person name="Mori T."/>
            <person name="Dohra H."/>
            <person name="Suzuki T."/>
            <person name="Kawagishi H."/>
            <person name="Hirai H."/>
        </authorList>
    </citation>
    <scope>NUCLEOTIDE SEQUENCE [LARGE SCALE GENOMIC DNA]</scope>
    <source>
        <strain evidence="3 4">YK-624</strain>
    </source>
</reference>
<evidence type="ECO:0000313" key="4">
    <source>
        <dbReference type="Proteomes" id="UP000703269"/>
    </source>
</evidence>
<keyword evidence="4" id="KW-1185">Reference proteome</keyword>
<evidence type="ECO:0000256" key="1">
    <source>
        <dbReference type="SAM" id="MobiDB-lite"/>
    </source>
</evidence>
<feature type="domain" description="Rho-GAP" evidence="2">
    <location>
        <begin position="542"/>
        <end position="779"/>
    </location>
</feature>
<feature type="compositionally biased region" description="Polar residues" evidence="1">
    <location>
        <begin position="646"/>
        <end position="660"/>
    </location>
</feature>
<feature type="compositionally biased region" description="Low complexity" evidence="1">
    <location>
        <begin position="10"/>
        <end position="34"/>
    </location>
</feature>
<feature type="compositionally biased region" description="Low complexity" evidence="1">
    <location>
        <begin position="824"/>
        <end position="834"/>
    </location>
</feature>
<dbReference type="PANTHER" id="PTHR12783">
    <property type="entry name" value="RALA BINDING PROTEIN 1 RALBP1"/>
    <property type="match status" value="1"/>
</dbReference>
<dbReference type="PROSITE" id="PS50238">
    <property type="entry name" value="RHOGAP"/>
    <property type="match status" value="1"/>
</dbReference>
<dbReference type="OrthoDB" id="185175at2759"/>
<feature type="compositionally biased region" description="Basic and acidic residues" evidence="1">
    <location>
        <begin position="1157"/>
        <end position="1173"/>
    </location>
</feature>
<proteinExistence type="predicted"/>
<feature type="compositionally biased region" description="Basic and acidic residues" evidence="1">
    <location>
        <begin position="173"/>
        <end position="190"/>
    </location>
</feature>
<feature type="region of interest" description="Disordered" evidence="1">
    <location>
        <begin position="646"/>
        <end position="668"/>
    </location>
</feature>
<feature type="compositionally biased region" description="Polar residues" evidence="1">
    <location>
        <begin position="149"/>
        <end position="160"/>
    </location>
</feature>
<feature type="compositionally biased region" description="Low complexity" evidence="1">
    <location>
        <begin position="991"/>
        <end position="1004"/>
    </location>
</feature>
<protein>
    <submittedName>
        <fullName evidence="3">RhoGAP-domain-containing protein</fullName>
    </submittedName>
</protein>